<evidence type="ECO:0000256" key="6">
    <source>
        <dbReference type="ARBA" id="ARBA00022729"/>
    </source>
</evidence>
<proteinExistence type="inferred from homology"/>
<dbReference type="InterPro" id="IPR045332">
    <property type="entry name" value="ARMET_N"/>
</dbReference>
<feature type="region of interest" description="Disordered" evidence="10">
    <location>
        <begin position="482"/>
        <end position="516"/>
    </location>
</feature>
<evidence type="ECO:0000256" key="7">
    <source>
        <dbReference type="ARBA" id="ARBA00023157"/>
    </source>
</evidence>
<dbReference type="Pfam" id="PF04592">
    <property type="entry name" value="SelP_N"/>
    <property type="match status" value="1"/>
</dbReference>
<comment type="function">
    <text evidence="8">Required during the maturation of the embryonic nervous system for maintenance of neuronal and cuticular connectivity. Essential for maintenance of dopaminergic neurons and dopamine levels.</text>
</comment>
<feature type="domain" description="EF-hand" evidence="12">
    <location>
        <begin position="131"/>
        <end position="166"/>
    </location>
</feature>
<evidence type="ECO:0000256" key="1">
    <source>
        <dbReference type="ARBA" id="ARBA00004613"/>
    </source>
</evidence>
<evidence type="ECO:0000259" key="12">
    <source>
        <dbReference type="PROSITE" id="PS50222"/>
    </source>
</evidence>
<dbReference type="PANTHER" id="PTHR12990:SF5">
    <property type="entry name" value="MESENCEPHALIC ASTROCYTE-DERIVED NEUROTROPHIC FACTOR HOMOLOG"/>
    <property type="match status" value="1"/>
</dbReference>
<protein>
    <recommendedName>
        <fullName evidence="3">Mesencephalic astrocyte-derived neurotrophic factor homolog</fullName>
    </recommendedName>
    <alternativeName>
        <fullName evidence="9">MANF/CDNF-like protein</fullName>
    </alternativeName>
</protein>
<feature type="chain" id="PRO_5043507553" description="Mesencephalic astrocyte-derived neurotrophic factor homolog" evidence="11">
    <location>
        <begin position="22"/>
        <end position="562"/>
    </location>
</feature>
<dbReference type="PROSITE" id="PS00018">
    <property type="entry name" value="EF_HAND_1"/>
    <property type="match status" value="1"/>
</dbReference>
<evidence type="ECO:0000256" key="2">
    <source>
        <dbReference type="ARBA" id="ARBA00005617"/>
    </source>
</evidence>
<comment type="subcellular location">
    <subcellularLocation>
        <location evidence="1">Secreted</location>
    </subcellularLocation>
</comment>
<evidence type="ECO:0000256" key="8">
    <source>
        <dbReference type="ARBA" id="ARBA00024999"/>
    </source>
</evidence>
<dbReference type="GO" id="GO:0005615">
    <property type="term" value="C:extracellular space"/>
    <property type="evidence" value="ECO:0007669"/>
    <property type="project" value="TreeGrafter"/>
</dbReference>
<evidence type="ECO:0000256" key="4">
    <source>
        <dbReference type="ARBA" id="ARBA00022473"/>
    </source>
</evidence>
<dbReference type="Gene3D" id="1.10.720.30">
    <property type="entry name" value="SAP domain"/>
    <property type="match status" value="1"/>
</dbReference>
<dbReference type="InterPro" id="IPR002048">
    <property type="entry name" value="EF_hand_dom"/>
</dbReference>
<name>A0AAV7HRE1_COTGL</name>
<gene>
    <name evidence="13" type="ORF">KQX54_003677</name>
</gene>
<keyword evidence="14" id="KW-1185">Reference proteome</keyword>
<evidence type="ECO:0000256" key="5">
    <source>
        <dbReference type="ARBA" id="ARBA00022525"/>
    </source>
</evidence>
<dbReference type="FunFam" id="1.10.720.30:FF:000003">
    <property type="entry name" value="Mesencephalic astrocyte-derived neurotrophic factor"/>
    <property type="match status" value="1"/>
</dbReference>
<evidence type="ECO:0000256" key="11">
    <source>
        <dbReference type="SAM" id="SignalP"/>
    </source>
</evidence>
<dbReference type="InterPro" id="IPR036361">
    <property type="entry name" value="SAP_dom_sf"/>
</dbReference>
<dbReference type="Gene3D" id="1.10.225.10">
    <property type="entry name" value="Saposin-like"/>
    <property type="match status" value="1"/>
</dbReference>
<dbReference type="GO" id="GO:0031175">
    <property type="term" value="P:neuron projection development"/>
    <property type="evidence" value="ECO:0007669"/>
    <property type="project" value="TreeGrafter"/>
</dbReference>
<keyword evidence="6 11" id="KW-0732">Signal</keyword>
<feature type="compositionally biased region" description="Polar residues" evidence="10">
    <location>
        <begin position="500"/>
        <end position="509"/>
    </location>
</feature>
<evidence type="ECO:0000313" key="13">
    <source>
        <dbReference type="EMBL" id="KAH0534415.1"/>
    </source>
</evidence>
<accession>A0AAV7HRE1</accession>
<dbReference type="Pfam" id="PF20145">
    <property type="entry name" value="ARMET_N"/>
    <property type="match status" value="1"/>
</dbReference>
<sequence>MGKLTLLFVFLLLGLSLPAFALKEGECEVCVKTLDKFSDTLTEDVRKDSKKIESEFKKFCKNSKGKENRLCYYLGGLEDSATGILVELSKPLTYSLPSDKICERLRKKDAQVCDLRFEKQIDLDKVDLKKLKVRDLKKILNDWDENCDGCIEKTDYIKRIEELKPKYTSINLQASLKMHVKMSSTLIQIFILIFIPFITTGFNYSESYSDTDQCPKAKFIAGQLGVVNVLGFLDATQPSSYRQAVMLKVLKDRLQRSGLPEALFFFIINRVTSDEENNSISSLKSAIAPDIFIIEDNEQLNIWKDFNGSKDQVLVIDRCGYLAYQIVVPWSILHFPYVKAAILSTHKDDPCGLCDIYATVVELDEVETYTLTSTPTSEVTDATEPDVSSEEKILPDLKIIMHAPHYHMSGDATKKHEYLVLEHSKPDFHGHLDVPDSSTDERSARLGDGLIISDSTVYERDQGPGFFGEVSDIFRNSENFHQEVDEDDEEEDEEEFSDKLQISQSTEANGQDVDEEEVKSFILSEELVDHCGPTGEIVFIFGFFITTVSAISKIIRTIKRLP</sequence>
<reference evidence="13 14" key="1">
    <citation type="journal article" date="2021" name="J. Hered.">
        <title>A chromosome-level genome assembly of the parasitoid wasp, Cotesia glomerata (Hymenoptera: Braconidae).</title>
        <authorList>
            <person name="Pinto B.J."/>
            <person name="Weis J.J."/>
            <person name="Gamble T."/>
            <person name="Ode P.J."/>
            <person name="Paul R."/>
            <person name="Zaspel J.M."/>
        </authorList>
    </citation>
    <scope>NUCLEOTIDE SEQUENCE [LARGE SCALE GENOMIC DNA]</scope>
    <source>
        <strain evidence="13">CgM1</strain>
    </source>
</reference>
<evidence type="ECO:0000256" key="10">
    <source>
        <dbReference type="SAM" id="MobiDB-lite"/>
    </source>
</evidence>
<dbReference type="Pfam" id="PF10208">
    <property type="entry name" value="ARMET_C"/>
    <property type="match status" value="1"/>
</dbReference>
<keyword evidence="4" id="KW-0217">Developmental protein</keyword>
<dbReference type="GO" id="GO:0005783">
    <property type="term" value="C:endoplasmic reticulum"/>
    <property type="evidence" value="ECO:0007669"/>
    <property type="project" value="TreeGrafter"/>
</dbReference>
<keyword evidence="7" id="KW-1015">Disulfide bond</keyword>
<dbReference type="SUPFAM" id="SSF68906">
    <property type="entry name" value="SAP domain"/>
    <property type="match status" value="1"/>
</dbReference>
<dbReference type="InterPro" id="IPR007671">
    <property type="entry name" value="Selenoprotein-P_N"/>
</dbReference>
<evidence type="ECO:0000313" key="14">
    <source>
        <dbReference type="Proteomes" id="UP000826195"/>
    </source>
</evidence>
<dbReference type="InterPro" id="IPR019345">
    <property type="entry name" value="ARMET_C"/>
</dbReference>
<feature type="signal peptide" evidence="11">
    <location>
        <begin position="1"/>
        <end position="21"/>
    </location>
</feature>
<organism evidence="13 14">
    <name type="scientific">Cotesia glomerata</name>
    <name type="common">Lepidopteran parasitic wasp</name>
    <name type="synonym">Apanteles glomeratus</name>
    <dbReference type="NCBI Taxonomy" id="32391"/>
    <lineage>
        <taxon>Eukaryota</taxon>
        <taxon>Metazoa</taxon>
        <taxon>Ecdysozoa</taxon>
        <taxon>Arthropoda</taxon>
        <taxon>Hexapoda</taxon>
        <taxon>Insecta</taxon>
        <taxon>Pterygota</taxon>
        <taxon>Neoptera</taxon>
        <taxon>Endopterygota</taxon>
        <taxon>Hymenoptera</taxon>
        <taxon>Apocrita</taxon>
        <taxon>Ichneumonoidea</taxon>
        <taxon>Braconidae</taxon>
        <taxon>Microgastrinae</taxon>
        <taxon>Cotesia</taxon>
    </lineage>
</organism>
<evidence type="ECO:0000256" key="9">
    <source>
        <dbReference type="ARBA" id="ARBA00032923"/>
    </source>
</evidence>
<comment type="similarity">
    <text evidence="2">Belongs to the ARMET family.</text>
</comment>
<dbReference type="GO" id="GO:0005509">
    <property type="term" value="F:calcium ion binding"/>
    <property type="evidence" value="ECO:0007669"/>
    <property type="project" value="InterPro"/>
</dbReference>
<comment type="caution">
    <text evidence="13">The sequence shown here is derived from an EMBL/GenBank/DDBJ whole genome shotgun (WGS) entry which is preliminary data.</text>
</comment>
<dbReference type="PROSITE" id="PS50222">
    <property type="entry name" value="EF_HAND_2"/>
    <property type="match status" value="1"/>
</dbReference>
<dbReference type="InterPro" id="IPR018247">
    <property type="entry name" value="EF_Hand_1_Ca_BS"/>
</dbReference>
<dbReference type="FunFam" id="1.10.225.10:FF:000003">
    <property type="entry name" value="Mesencephalic astrocyte-derived neurotrophic factor"/>
    <property type="match status" value="1"/>
</dbReference>
<dbReference type="AlphaFoldDB" id="A0AAV7HRE1"/>
<keyword evidence="5" id="KW-0964">Secreted</keyword>
<feature type="compositionally biased region" description="Acidic residues" evidence="10">
    <location>
        <begin position="484"/>
        <end position="496"/>
    </location>
</feature>
<dbReference type="Proteomes" id="UP000826195">
    <property type="component" value="Unassembled WGS sequence"/>
</dbReference>
<dbReference type="PANTHER" id="PTHR12990">
    <property type="entry name" value="ARMET-LIKE PROTEIN"/>
    <property type="match status" value="1"/>
</dbReference>
<dbReference type="GO" id="GO:0071542">
    <property type="term" value="P:dopaminergic neuron differentiation"/>
    <property type="evidence" value="ECO:0007669"/>
    <property type="project" value="TreeGrafter"/>
</dbReference>
<dbReference type="EMBL" id="JAHXZJ010002982">
    <property type="protein sequence ID" value="KAH0534415.1"/>
    <property type="molecule type" value="Genomic_DNA"/>
</dbReference>
<dbReference type="InterPro" id="IPR045333">
    <property type="entry name" value="ARMET-like"/>
</dbReference>
<evidence type="ECO:0000256" key="3">
    <source>
        <dbReference type="ARBA" id="ARBA00014267"/>
    </source>
</evidence>